<comment type="caution">
    <text evidence="3">The sequence shown here is derived from an EMBL/GenBank/DDBJ whole genome shotgun (WGS) entry which is preliminary data.</text>
</comment>
<evidence type="ECO:0000313" key="3">
    <source>
        <dbReference type="EMBL" id="GCA65031.1"/>
    </source>
</evidence>
<keyword evidence="2" id="KW-1133">Transmembrane helix</keyword>
<dbReference type="Proteomes" id="UP000265618">
    <property type="component" value="Unassembled WGS sequence"/>
</dbReference>
<feature type="non-terminal residue" evidence="3">
    <location>
        <position position="1"/>
    </location>
</feature>
<keyword evidence="4" id="KW-1185">Reference proteome</keyword>
<gene>
    <name evidence="3" type="ORF">KIPB_016063</name>
</gene>
<proteinExistence type="predicted"/>
<reference evidence="3 4" key="1">
    <citation type="journal article" date="2018" name="PLoS ONE">
        <title>The draft genome of Kipferlia bialata reveals reductive genome evolution in fornicate parasites.</title>
        <authorList>
            <person name="Tanifuji G."/>
            <person name="Takabayashi S."/>
            <person name="Kume K."/>
            <person name="Takagi M."/>
            <person name="Nakayama T."/>
            <person name="Kamikawa R."/>
            <person name="Inagaki Y."/>
            <person name="Hashimoto T."/>
        </authorList>
    </citation>
    <scope>NUCLEOTIDE SEQUENCE [LARGE SCALE GENOMIC DNA]</scope>
    <source>
        <strain evidence="3">NY0173</strain>
    </source>
</reference>
<accession>A0A391NV43</accession>
<sequence length="70" mass="7776">INGVWEAFFIADSLTGLLSLGVCVYYIRRMARSALDDQKGEEEEGEGEGDSVDAVERAERRRPLPLCVCI</sequence>
<keyword evidence="2" id="KW-0812">Transmembrane</keyword>
<name>A0A391NV43_9EUKA</name>
<evidence type="ECO:0000256" key="2">
    <source>
        <dbReference type="SAM" id="Phobius"/>
    </source>
</evidence>
<organism evidence="3 4">
    <name type="scientific">Kipferlia bialata</name>
    <dbReference type="NCBI Taxonomy" id="797122"/>
    <lineage>
        <taxon>Eukaryota</taxon>
        <taxon>Metamonada</taxon>
        <taxon>Carpediemonas-like organisms</taxon>
        <taxon>Kipferlia</taxon>
    </lineage>
</organism>
<feature type="transmembrane region" description="Helical" evidence="2">
    <location>
        <begin position="6"/>
        <end position="27"/>
    </location>
</feature>
<protein>
    <submittedName>
        <fullName evidence="3">Uncharacterized protein</fullName>
    </submittedName>
</protein>
<evidence type="ECO:0000313" key="4">
    <source>
        <dbReference type="Proteomes" id="UP000265618"/>
    </source>
</evidence>
<dbReference type="EMBL" id="BDIP01009495">
    <property type="protein sequence ID" value="GCA65031.1"/>
    <property type="molecule type" value="Genomic_DNA"/>
</dbReference>
<evidence type="ECO:0000256" key="1">
    <source>
        <dbReference type="SAM" id="MobiDB-lite"/>
    </source>
</evidence>
<feature type="region of interest" description="Disordered" evidence="1">
    <location>
        <begin position="35"/>
        <end position="56"/>
    </location>
</feature>
<keyword evidence="2" id="KW-0472">Membrane</keyword>
<dbReference type="AlphaFoldDB" id="A0A391NV43"/>
<feature type="compositionally biased region" description="Acidic residues" evidence="1">
    <location>
        <begin position="39"/>
        <end position="53"/>
    </location>
</feature>